<name>A0A7V0I9S0_DESA2</name>
<dbReference type="SUPFAM" id="SSF51735">
    <property type="entry name" value="NAD(P)-binding Rossmann-fold domains"/>
    <property type="match status" value="1"/>
</dbReference>
<feature type="domain" description="NAD-dependent epimerase/dehydratase" evidence="2">
    <location>
        <begin position="3"/>
        <end position="224"/>
    </location>
</feature>
<dbReference type="Proteomes" id="UP000885706">
    <property type="component" value="Unassembled WGS sequence"/>
</dbReference>
<feature type="non-terminal residue" evidence="3">
    <location>
        <position position="225"/>
    </location>
</feature>
<organism evidence="3">
    <name type="scientific">Desulfofervidus auxilii</name>
    <dbReference type="NCBI Taxonomy" id="1621989"/>
    <lineage>
        <taxon>Bacteria</taxon>
        <taxon>Pseudomonadati</taxon>
        <taxon>Thermodesulfobacteriota</taxon>
        <taxon>Candidatus Desulfofervidia</taxon>
        <taxon>Candidatus Desulfofervidales</taxon>
        <taxon>Candidatus Desulfofervidaceae</taxon>
        <taxon>Candidatus Desulfofervidus</taxon>
    </lineage>
</organism>
<sequence>MKVLLTGGAGFIGSHIADKLVEEGNEVIIVDNLSTGKKKNLNPKAKFYDVDITNVNALEEVFSKEKPDIVNHHAAQTDVRHSMRDPNFDAMVNVLGSLNILQLCSKYRVKKIIYASTSAVYNEPLYVPMDEKHPIDPLSGYGVTKYTVELYLHVYSQNHGISYTIFRYGNVYGPRQDPYGECGVVAIFSEQMLAGIQPTIFGDGSKTRDYVYVGDIVDANIFAMN</sequence>
<evidence type="ECO:0000256" key="1">
    <source>
        <dbReference type="ARBA" id="ARBA00007637"/>
    </source>
</evidence>
<dbReference type="Pfam" id="PF01370">
    <property type="entry name" value="Epimerase"/>
    <property type="match status" value="1"/>
</dbReference>
<dbReference type="Gene3D" id="3.40.50.720">
    <property type="entry name" value="NAD(P)-binding Rossmann-like Domain"/>
    <property type="match status" value="1"/>
</dbReference>
<proteinExistence type="inferred from homology"/>
<dbReference type="Gene3D" id="3.90.25.10">
    <property type="entry name" value="UDP-galactose 4-epimerase, domain 1"/>
    <property type="match status" value="1"/>
</dbReference>
<evidence type="ECO:0000259" key="2">
    <source>
        <dbReference type="Pfam" id="PF01370"/>
    </source>
</evidence>
<protein>
    <submittedName>
        <fullName evidence="3">NAD-dependent epimerase/dehydratase family protein</fullName>
    </submittedName>
</protein>
<dbReference type="PANTHER" id="PTHR43000">
    <property type="entry name" value="DTDP-D-GLUCOSE 4,6-DEHYDRATASE-RELATED"/>
    <property type="match status" value="1"/>
</dbReference>
<dbReference type="InterPro" id="IPR036291">
    <property type="entry name" value="NAD(P)-bd_dom_sf"/>
</dbReference>
<dbReference type="InterPro" id="IPR001509">
    <property type="entry name" value="Epimerase_deHydtase"/>
</dbReference>
<comment type="caution">
    <text evidence="3">The sequence shown here is derived from an EMBL/GenBank/DDBJ whole genome shotgun (WGS) entry which is preliminary data.</text>
</comment>
<gene>
    <name evidence="3" type="ORF">ENF30_00360</name>
</gene>
<dbReference type="AlphaFoldDB" id="A0A7V0I9S0"/>
<evidence type="ECO:0000313" key="3">
    <source>
        <dbReference type="EMBL" id="HDD35232.1"/>
    </source>
</evidence>
<reference evidence="3" key="1">
    <citation type="journal article" date="2020" name="mSystems">
        <title>Genome- and Community-Level Interaction Insights into Carbon Utilization and Element Cycling Functions of Hydrothermarchaeota in Hydrothermal Sediment.</title>
        <authorList>
            <person name="Zhou Z."/>
            <person name="Liu Y."/>
            <person name="Xu W."/>
            <person name="Pan J."/>
            <person name="Luo Z.H."/>
            <person name="Li M."/>
        </authorList>
    </citation>
    <scope>NUCLEOTIDE SEQUENCE [LARGE SCALE GENOMIC DNA]</scope>
    <source>
        <strain evidence="3">HyVt-113</strain>
    </source>
</reference>
<accession>A0A7V0I9S0</accession>
<comment type="similarity">
    <text evidence="1">Belongs to the NAD(P)-dependent epimerase/dehydratase family.</text>
</comment>
<dbReference type="EMBL" id="DQWQ01000018">
    <property type="protein sequence ID" value="HDD35232.1"/>
    <property type="molecule type" value="Genomic_DNA"/>
</dbReference>